<evidence type="ECO:0000313" key="2">
    <source>
        <dbReference type="EMBL" id="MBB5039647.1"/>
    </source>
</evidence>
<dbReference type="RefSeq" id="WP_184211628.1">
    <property type="nucleotide sequence ID" value="NZ_JACHIF010000009.1"/>
</dbReference>
<protein>
    <submittedName>
        <fullName evidence="2">Chaperonin cofactor prefoldin</fullName>
    </submittedName>
</protein>
<name>A0A7W8DRN9_9BACT</name>
<proteinExistence type="predicted"/>
<gene>
    <name evidence="2" type="ORF">HNQ64_003922</name>
</gene>
<organism evidence="2 3">
    <name type="scientific">Prosthecobacter dejongeii</name>
    <dbReference type="NCBI Taxonomy" id="48465"/>
    <lineage>
        <taxon>Bacteria</taxon>
        <taxon>Pseudomonadati</taxon>
        <taxon>Verrucomicrobiota</taxon>
        <taxon>Verrucomicrobiia</taxon>
        <taxon>Verrucomicrobiales</taxon>
        <taxon>Verrucomicrobiaceae</taxon>
        <taxon>Prosthecobacter</taxon>
    </lineage>
</organism>
<dbReference type="Proteomes" id="UP000534294">
    <property type="component" value="Unassembled WGS sequence"/>
</dbReference>
<keyword evidence="1" id="KW-0175">Coiled coil</keyword>
<keyword evidence="3" id="KW-1185">Reference proteome</keyword>
<sequence>MQAQPQDIQQQIEQLQERLDSLQETLNANAPSDLARDHWGDVEINSILFKDPAPPGYLDSDIYKLAAEIDSIDRDVGRLKNDLDRQLLAQQARQPQPHLQAQASAVPVNPPAASVNANVATSFYADPAKQQAKAALDPQPGSLTAAQAASYYADPVKQQAKATLDPQPGSLTAAQAASYYADPVKQQAKAALDPQPGSLTAAQAASYYADPAKQQAKAALDPQTGGGATAPSVRDILRGAAKGMSQAANSVKETIQAKLGLLSHEEKVSRVEKQIEKRNDHGNDLRAKREELFNGRPPVPNNRADRDQLIQTLQASLDNPQMTDPSQRKDLADKLDKCKQANKLDERIGKNESKIEGLTQKKEDLQAKLKTGASLPANANNQGVTTAIKVR</sequence>
<feature type="coiled-coil region" evidence="1">
    <location>
        <begin position="341"/>
        <end position="368"/>
    </location>
</feature>
<evidence type="ECO:0000313" key="3">
    <source>
        <dbReference type="Proteomes" id="UP000534294"/>
    </source>
</evidence>
<dbReference type="AlphaFoldDB" id="A0A7W8DRN9"/>
<comment type="caution">
    <text evidence="2">The sequence shown here is derived from an EMBL/GenBank/DDBJ whole genome shotgun (WGS) entry which is preliminary data.</text>
</comment>
<accession>A0A7W8DRN9</accession>
<evidence type="ECO:0000256" key="1">
    <source>
        <dbReference type="SAM" id="Coils"/>
    </source>
</evidence>
<dbReference type="EMBL" id="JACHIF010000009">
    <property type="protein sequence ID" value="MBB5039647.1"/>
    <property type="molecule type" value="Genomic_DNA"/>
</dbReference>
<reference evidence="2 3" key="1">
    <citation type="submission" date="2020-08" db="EMBL/GenBank/DDBJ databases">
        <title>Genomic Encyclopedia of Type Strains, Phase IV (KMG-IV): sequencing the most valuable type-strain genomes for metagenomic binning, comparative biology and taxonomic classification.</title>
        <authorList>
            <person name="Goeker M."/>
        </authorList>
    </citation>
    <scope>NUCLEOTIDE SEQUENCE [LARGE SCALE GENOMIC DNA]</scope>
    <source>
        <strain evidence="2 3">DSM 12251</strain>
    </source>
</reference>